<evidence type="ECO:0000313" key="1">
    <source>
        <dbReference type="EMBL" id="MED6161052.1"/>
    </source>
</evidence>
<accession>A0ABU6UK13</accession>
<organism evidence="1 2">
    <name type="scientific">Stylosanthes scabra</name>
    <dbReference type="NCBI Taxonomy" id="79078"/>
    <lineage>
        <taxon>Eukaryota</taxon>
        <taxon>Viridiplantae</taxon>
        <taxon>Streptophyta</taxon>
        <taxon>Embryophyta</taxon>
        <taxon>Tracheophyta</taxon>
        <taxon>Spermatophyta</taxon>
        <taxon>Magnoliopsida</taxon>
        <taxon>eudicotyledons</taxon>
        <taxon>Gunneridae</taxon>
        <taxon>Pentapetalae</taxon>
        <taxon>rosids</taxon>
        <taxon>fabids</taxon>
        <taxon>Fabales</taxon>
        <taxon>Fabaceae</taxon>
        <taxon>Papilionoideae</taxon>
        <taxon>50 kb inversion clade</taxon>
        <taxon>dalbergioids sensu lato</taxon>
        <taxon>Dalbergieae</taxon>
        <taxon>Pterocarpus clade</taxon>
        <taxon>Stylosanthes</taxon>
    </lineage>
</organism>
<dbReference type="EMBL" id="JASCZI010121293">
    <property type="protein sequence ID" value="MED6161052.1"/>
    <property type="molecule type" value="Genomic_DNA"/>
</dbReference>
<evidence type="ECO:0008006" key="3">
    <source>
        <dbReference type="Google" id="ProtNLM"/>
    </source>
</evidence>
<comment type="caution">
    <text evidence="1">The sequence shown here is derived from an EMBL/GenBank/DDBJ whole genome shotgun (WGS) entry which is preliminary data.</text>
</comment>
<dbReference type="Proteomes" id="UP001341840">
    <property type="component" value="Unassembled WGS sequence"/>
</dbReference>
<protein>
    <recommendedName>
        <fullName evidence="3">Aminotransferase-like plant mobile domain-containing protein</fullName>
    </recommendedName>
</protein>
<proteinExistence type="predicted"/>
<reference evidence="1 2" key="1">
    <citation type="journal article" date="2023" name="Plants (Basel)">
        <title>Bridging the Gap: Combining Genomics and Transcriptomics Approaches to Understand Stylosanthes scabra, an Orphan Legume from the Brazilian Caatinga.</title>
        <authorList>
            <person name="Ferreira-Neto J.R.C."/>
            <person name="da Silva M.D."/>
            <person name="Binneck E."/>
            <person name="de Melo N.F."/>
            <person name="da Silva R.H."/>
            <person name="de Melo A.L.T.M."/>
            <person name="Pandolfi V."/>
            <person name="Bustamante F.O."/>
            <person name="Brasileiro-Vidal A.C."/>
            <person name="Benko-Iseppon A.M."/>
        </authorList>
    </citation>
    <scope>NUCLEOTIDE SEQUENCE [LARGE SCALE GENOMIC DNA]</scope>
    <source>
        <tissue evidence="1">Leaves</tissue>
    </source>
</reference>
<sequence>MRWLRERLQQMPDDVDDLTSRQDFDECAALLWGSAMLAWTYRSLCNAARRARTNVVGCTPLLISWIYHKFLRFCPRTVGLTAWPLASRLIGY</sequence>
<keyword evidence="2" id="KW-1185">Reference proteome</keyword>
<name>A0ABU6UK13_9FABA</name>
<evidence type="ECO:0000313" key="2">
    <source>
        <dbReference type="Proteomes" id="UP001341840"/>
    </source>
</evidence>
<gene>
    <name evidence="1" type="ORF">PIB30_057141</name>
</gene>